<dbReference type="InterPro" id="IPR008993">
    <property type="entry name" value="TIMP-like_OB-fold"/>
</dbReference>
<keyword evidence="5" id="KW-0812">Transmembrane</keyword>
<dbReference type="SUPFAM" id="SSF50242">
    <property type="entry name" value="TIMP-like"/>
    <property type="match status" value="2"/>
</dbReference>
<keyword evidence="5" id="KW-0472">Membrane</keyword>
<evidence type="ECO:0000256" key="2">
    <source>
        <dbReference type="ARBA" id="ARBA00022525"/>
    </source>
</evidence>
<sequence>MNSFVSVIRGTVKSVVKIDGPPEDAGADNLAVYKYRILSNRKLKGPAQMKTGNEVIVETSGNGALCSLSLTVGEEYVLSGVQTAAGKFRSLSSDIVYKIKDLEKLTLVWDYLLGTGKNTYKRNCNRGCTDISTKSSYCKTPNIADSFSFFVIKCYSDHAICKRETENAAGSMITVFLSGGLLLFSFYVFGSVFGCSPSLEHPQVKFCHSYFVIHGTVKSVTKINGPPGDVSDNFAVYKYSIHVIHKLKGPANIKEGKEVIVETSGNGGLCFISLAIGEEYVLSGLKTDTDGLRSLSSNIVYNVKDLATMPLVRDYLLGTGMNTYKRNCDRKCTDFGTQSTYCKIPDTTFHCYSTNAICRDMVNAKWFNAESYKLSAPAAP</sequence>
<reference evidence="6" key="1">
    <citation type="submission" date="2021-03" db="EMBL/GenBank/DDBJ databases">
        <authorList>
            <person name="Bekaert M."/>
        </authorList>
    </citation>
    <scope>NUCLEOTIDE SEQUENCE</scope>
</reference>
<feature type="binding site" evidence="3">
    <location>
        <position position="195"/>
    </location>
    <ligand>
        <name>Zn(2+)</name>
        <dbReference type="ChEBI" id="CHEBI:29105"/>
        <note>ligand shared with metalloproteinase partner</note>
    </ligand>
</feature>
<dbReference type="Proteomes" id="UP000683360">
    <property type="component" value="Unassembled WGS sequence"/>
</dbReference>
<dbReference type="GO" id="GO:0046872">
    <property type="term" value="F:metal ion binding"/>
    <property type="evidence" value="ECO:0007669"/>
    <property type="project" value="UniProtKB-KW"/>
</dbReference>
<dbReference type="EMBL" id="CAJPWZ010001087">
    <property type="protein sequence ID" value="CAG2207708.1"/>
    <property type="molecule type" value="Genomic_DNA"/>
</dbReference>
<keyword evidence="2" id="KW-0964">Secreted</keyword>
<evidence type="ECO:0000256" key="3">
    <source>
        <dbReference type="PIRSR" id="PIRSR601820-1"/>
    </source>
</evidence>
<accession>A0A8S3RM04</accession>
<feature type="disulfide bond" evidence="4">
    <location>
        <begin position="207"/>
        <end position="328"/>
    </location>
</feature>
<comment type="caution">
    <text evidence="6">The sequence shown here is derived from an EMBL/GenBank/DDBJ whole genome shotgun (WGS) entry which is preliminary data.</text>
</comment>
<dbReference type="AlphaFoldDB" id="A0A8S3RM04"/>
<evidence type="ECO:0000313" key="7">
    <source>
        <dbReference type="Proteomes" id="UP000683360"/>
    </source>
</evidence>
<dbReference type="GO" id="GO:0005615">
    <property type="term" value="C:extracellular space"/>
    <property type="evidence" value="ECO:0007669"/>
    <property type="project" value="TreeGrafter"/>
</dbReference>
<dbReference type="PANTHER" id="PTHR11844">
    <property type="entry name" value="METALLOPROTEASE INHIBITOR"/>
    <property type="match status" value="1"/>
</dbReference>
<dbReference type="PANTHER" id="PTHR11844:SF33">
    <property type="entry name" value="TISSUE INHIBITOR OF METALLOPROTEINASE"/>
    <property type="match status" value="1"/>
</dbReference>
<keyword evidence="3" id="KW-0862">Zinc</keyword>
<dbReference type="GO" id="GO:0031012">
    <property type="term" value="C:extracellular matrix"/>
    <property type="evidence" value="ECO:0007669"/>
    <property type="project" value="TreeGrafter"/>
</dbReference>
<keyword evidence="3" id="KW-0479">Metal-binding</keyword>
<organism evidence="6 7">
    <name type="scientific">Mytilus edulis</name>
    <name type="common">Blue mussel</name>
    <dbReference type="NCBI Taxonomy" id="6550"/>
    <lineage>
        <taxon>Eukaryota</taxon>
        <taxon>Metazoa</taxon>
        <taxon>Spiralia</taxon>
        <taxon>Lophotrochozoa</taxon>
        <taxon>Mollusca</taxon>
        <taxon>Bivalvia</taxon>
        <taxon>Autobranchia</taxon>
        <taxon>Pteriomorphia</taxon>
        <taxon>Mytilida</taxon>
        <taxon>Mytiloidea</taxon>
        <taxon>Mytilidae</taxon>
        <taxon>Mytilinae</taxon>
        <taxon>Mytilus</taxon>
    </lineage>
</organism>
<dbReference type="Gene3D" id="2.40.50.120">
    <property type="match status" value="2"/>
</dbReference>
<evidence type="ECO:0000256" key="5">
    <source>
        <dbReference type="SAM" id="Phobius"/>
    </source>
</evidence>
<keyword evidence="4" id="KW-1015">Disulfide bond</keyword>
<protein>
    <recommendedName>
        <fullName evidence="8">NTR domain-containing protein</fullName>
    </recommendedName>
</protein>
<keyword evidence="5" id="KW-1133">Transmembrane helix</keyword>
<dbReference type="InterPro" id="IPR001820">
    <property type="entry name" value="TIMP"/>
</dbReference>
<evidence type="ECO:0000256" key="4">
    <source>
        <dbReference type="PIRSR" id="PIRSR601820-3"/>
    </source>
</evidence>
<dbReference type="SMART" id="SM00206">
    <property type="entry name" value="NTR"/>
    <property type="match status" value="1"/>
</dbReference>
<evidence type="ECO:0008006" key="8">
    <source>
        <dbReference type="Google" id="ProtNLM"/>
    </source>
</evidence>
<keyword evidence="7" id="KW-1185">Reference proteome</keyword>
<evidence type="ECO:0000256" key="1">
    <source>
        <dbReference type="ARBA" id="ARBA00004613"/>
    </source>
</evidence>
<proteinExistence type="predicted"/>
<dbReference type="GO" id="GO:0051045">
    <property type="term" value="P:negative regulation of membrane protein ectodomain proteolysis"/>
    <property type="evidence" value="ECO:0007669"/>
    <property type="project" value="TreeGrafter"/>
</dbReference>
<dbReference type="Pfam" id="PF00965">
    <property type="entry name" value="TIMP"/>
    <property type="match status" value="2"/>
</dbReference>
<name>A0A8S3RM04_MYTED</name>
<comment type="subcellular location">
    <subcellularLocation>
        <location evidence="1">Secreted</location>
    </subcellularLocation>
</comment>
<dbReference type="GO" id="GO:0008191">
    <property type="term" value="F:metalloendopeptidase inhibitor activity"/>
    <property type="evidence" value="ECO:0007669"/>
    <property type="project" value="InterPro"/>
</dbReference>
<dbReference type="GO" id="GO:0002020">
    <property type="term" value="F:protease binding"/>
    <property type="evidence" value="ECO:0007669"/>
    <property type="project" value="TreeGrafter"/>
</dbReference>
<dbReference type="OrthoDB" id="6075118at2759"/>
<gene>
    <name evidence="6" type="ORF">MEDL_21944</name>
</gene>
<evidence type="ECO:0000313" key="6">
    <source>
        <dbReference type="EMBL" id="CAG2207708.1"/>
    </source>
</evidence>
<feature type="transmembrane region" description="Helical" evidence="5">
    <location>
        <begin position="172"/>
        <end position="193"/>
    </location>
</feature>
<feature type="disulfide bond" evidence="4">
    <location>
        <begin position="195"/>
        <end position="270"/>
    </location>
</feature>